<keyword evidence="1" id="KW-0695">RNA-directed DNA polymerase</keyword>
<dbReference type="AlphaFoldDB" id="A0A6L2MQX2"/>
<keyword evidence="1" id="KW-0808">Transferase</keyword>
<proteinExistence type="predicted"/>
<dbReference type="EMBL" id="BKCJ010007268">
    <property type="protein sequence ID" value="GEU76376.1"/>
    <property type="molecule type" value="Genomic_DNA"/>
</dbReference>
<dbReference type="SUPFAM" id="SSF56672">
    <property type="entry name" value="DNA/RNA polymerases"/>
    <property type="match status" value="1"/>
</dbReference>
<organism evidence="1">
    <name type="scientific">Tanacetum cinerariifolium</name>
    <name type="common">Dalmatian daisy</name>
    <name type="synonym">Chrysanthemum cinerariifolium</name>
    <dbReference type="NCBI Taxonomy" id="118510"/>
    <lineage>
        <taxon>Eukaryota</taxon>
        <taxon>Viridiplantae</taxon>
        <taxon>Streptophyta</taxon>
        <taxon>Embryophyta</taxon>
        <taxon>Tracheophyta</taxon>
        <taxon>Spermatophyta</taxon>
        <taxon>Magnoliopsida</taxon>
        <taxon>eudicotyledons</taxon>
        <taxon>Gunneridae</taxon>
        <taxon>Pentapetalae</taxon>
        <taxon>asterids</taxon>
        <taxon>campanulids</taxon>
        <taxon>Asterales</taxon>
        <taxon>Asteraceae</taxon>
        <taxon>Asteroideae</taxon>
        <taxon>Anthemideae</taxon>
        <taxon>Anthemidinae</taxon>
        <taxon>Tanacetum</taxon>
    </lineage>
</organism>
<evidence type="ECO:0000313" key="1">
    <source>
        <dbReference type="EMBL" id="GEU76376.1"/>
    </source>
</evidence>
<dbReference type="GO" id="GO:0003964">
    <property type="term" value="F:RNA-directed DNA polymerase activity"/>
    <property type="evidence" value="ECO:0007669"/>
    <property type="project" value="UniProtKB-KW"/>
</dbReference>
<protein>
    <submittedName>
        <fullName evidence="1">Putative reverse transcriptase domain-containing protein</fullName>
    </submittedName>
</protein>
<gene>
    <name evidence="1" type="ORF">Tci_048354</name>
</gene>
<keyword evidence="1" id="KW-0548">Nucleotidyltransferase</keyword>
<comment type="caution">
    <text evidence="1">The sequence shown here is derived from an EMBL/GenBank/DDBJ whole genome shotgun (WGS) entry which is preliminary data.</text>
</comment>
<reference evidence="1" key="1">
    <citation type="journal article" date="2019" name="Sci. Rep.">
        <title>Draft genome of Tanacetum cinerariifolium, the natural source of mosquito coil.</title>
        <authorList>
            <person name="Yamashiro T."/>
            <person name="Shiraishi A."/>
            <person name="Satake H."/>
            <person name="Nakayama K."/>
        </authorList>
    </citation>
    <scope>NUCLEOTIDE SEQUENCE</scope>
</reference>
<name>A0A6L2MQX2_TANCI</name>
<dbReference type="InterPro" id="IPR043502">
    <property type="entry name" value="DNA/RNA_pol_sf"/>
</dbReference>
<accession>A0A6L2MQX2</accession>
<sequence>MPTMRQGMSSAKIEQIVAQRVTNAIEAIAIYETKIYVDHDLIVRDIRHGAKVARNANNIRKWEGERKPCISGANTKNKTGKKSKEKRLEDVPIVLDFPEVITEDFPRFSSTRQVKFQIDLILDATPVAQSPYRLSLWPLEMQELSNQLQELPGKGFIRLSSPP</sequence>
<dbReference type="Gene3D" id="3.10.10.10">
    <property type="entry name" value="HIV Type 1 Reverse Transcriptase, subunit A, domain 1"/>
    <property type="match status" value="1"/>
</dbReference>